<dbReference type="Proteomes" id="UP000276223">
    <property type="component" value="Unassembled WGS sequence"/>
</dbReference>
<evidence type="ECO:0000256" key="1">
    <source>
        <dbReference type="ARBA" id="ARBA00008791"/>
    </source>
</evidence>
<evidence type="ECO:0000313" key="5">
    <source>
        <dbReference type="Proteomes" id="UP000276223"/>
    </source>
</evidence>
<organism evidence="4 5">
    <name type="scientific">Desulfosoma caldarium</name>
    <dbReference type="NCBI Taxonomy" id="610254"/>
    <lineage>
        <taxon>Bacteria</taxon>
        <taxon>Pseudomonadati</taxon>
        <taxon>Thermodesulfobacteriota</taxon>
        <taxon>Syntrophobacteria</taxon>
        <taxon>Syntrophobacterales</taxon>
        <taxon>Syntrophobacteraceae</taxon>
        <taxon>Desulfosoma</taxon>
    </lineage>
</organism>
<sequence length="285" mass="31893">MEKHLLITVSDEMSHLCGVRFVANFFKQKKAFRLTLLYVASTQPTGDWKADRPRSKAKIPAETQARGQKALDRSAEILMEAGFDEAQIQSKLIPKEMETVKEIVMEARRGCYDAVVLGRRGYAAFAGVFSTSVSTEVLRQPLPCPLWICRNPGSEHERVVLCVDDAEASMRITDHVGFMLRDEEHRVCLFHVITDRAQQTRDIIDKATKVLEDNGVASQRIDRKIMVSQNVAEAIMDDHRESPASVIAMGHEHEGSHGFFGGIFSSSVCSGVLKRFENGALWISK</sequence>
<dbReference type="SUPFAM" id="SSF52402">
    <property type="entry name" value="Adenine nucleotide alpha hydrolases-like"/>
    <property type="match status" value="2"/>
</dbReference>
<evidence type="ECO:0000259" key="3">
    <source>
        <dbReference type="Pfam" id="PF00582"/>
    </source>
</evidence>
<dbReference type="EMBL" id="RJVA01000017">
    <property type="protein sequence ID" value="ROQ89562.1"/>
    <property type="molecule type" value="Genomic_DNA"/>
</dbReference>
<dbReference type="OrthoDB" id="5430193at2"/>
<dbReference type="PANTHER" id="PTHR46268:SF6">
    <property type="entry name" value="UNIVERSAL STRESS PROTEIN UP12"/>
    <property type="match status" value="1"/>
</dbReference>
<name>A0A3N1UDS2_9BACT</name>
<feature type="domain" description="UspA" evidence="3">
    <location>
        <begin position="17"/>
        <end position="150"/>
    </location>
</feature>
<feature type="domain" description="UspA" evidence="3">
    <location>
        <begin position="157"/>
        <end position="275"/>
    </location>
</feature>
<feature type="region of interest" description="Disordered" evidence="2">
    <location>
        <begin position="45"/>
        <end position="65"/>
    </location>
</feature>
<dbReference type="Gene3D" id="3.40.50.12370">
    <property type="match status" value="1"/>
</dbReference>
<dbReference type="RefSeq" id="WP_123291536.1">
    <property type="nucleotide sequence ID" value="NZ_RJVA01000017.1"/>
</dbReference>
<dbReference type="InterPro" id="IPR006016">
    <property type="entry name" value="UspA"/>
</dbReference>
<comment type="caution">
    <text evidence="4">The sequence shown here is derived from an EMBL/GenBank/DDBJ whole genome shotgun (WGS) entry which is preliminary data.</text>
</comment>
<dbReference type="CDD" id="cd00293">
    <property type="entry name" value="USP-like"/>
    <property type="match status" value="2"/>
</dbReference>
<gene>
    <name evidence="4" type="ORF">EDC27_3098</name>
</gene>
<dbReference type="PANTHER" id="PTHR46268">
    <property type="entry name" value="STRESS RESPONSE PROTEIN NHAX"/>
    <property type="match status" value="1"/>
</dbReference>
<evidence type="ECO:0000313" key="4">
    <source>
        <dbReference type="EMBL" id="ROQ89562.1"/>
    </source>
</evidence>
<dbReference type="AlphaFoldDB" id="A0A3N1UDS2"/>
<keyword evidence="5" id="KW-1185">Reference proteome</keyword>
<protein>
    <submittedName>
        <fullName evidence="4">Nucleotide-binding universal stress UspA family protein</fullName>
    </submittedName>
</protein>
<reference evidence="4 5" key="1">
    <citation type="submission" date="2018-11" db="EMBL/GenBank/DDBJ databases">
        <title>Genomic Encyclopedia of Type Strains, Phase IV (KMG-IV): sequencing the most valuable type-strain genomes for metagenomic binning, comparative biology and taxonomic classification.</title>
        <authorList>
            <person name="Goeker M."/>
        </authorList>
    </citation>
    <scope>NUCLEOTIDE SEQUENCE [LARGE SCALE GENOMIC DNA]</scope>
    <source>
        <strain evidence="4 5">DSM 22027</strain>
    </source>
</reference>
<dbReference type="Pfam" id="PF00582">
    <property type="entry name" value="Usp"/>
    <property type="match status" value="2"/>
</dbReference>
<proteinExistence type="inferred from homology"/>
<evidence type="ECO:0000256" key="2">
    <source>
        <dbReference type="SAM" id="MobiDB-lite"/>
    </source>
</evidence>
<comment type="similarity">
    <text evidence="1">Belongs to the universal stress protein A family.</text>
</comment>
<accession>A0A3N1UDS2</accession>